<dbReference type="InterPro" id="IPR046748">
    <property type="entry name" value="HipA_2"/>
</dbReference>
<dbReference type="Pfam" id="PF20613">
    <property type="entry name" value="HipA_2"/>
    <property type="match status" value="1"/>
</dbReference>
<dbReference type="RefSeq" id="WP_117323096.1">
    <property type="nucleotide sequence ID" value="NZ_QVTD01000008.1"/>
</dbReference>
<feature type="domain" description="HipA-like kinase" evidence="1">
    <location>
        <begin position="21"/>
        <end position="249"/>
    </location>
</feature>
<name>A0A372LB76_9BACI</name>
<keyword evidence="3" id="KW-1185">Reference proteome</keyword>
<dbReference type="AlphaFoldDB" id="A0A372LB76"/>
<dbReference type="OrthoDB" id="2939938at2"/>
<sequence length="262" mass="30650">MSNENKLSPIKYMRPVNKKGRSEIAQSQPQIIFMNNGKEYLVKFKNNPQGNRMLMSEYVGTLLAQHLGLPTIPFEIVYVPKEFITENKLDSFQFKHGNQFASLYIENCSGLWFQPNKEQVINREMLAGIVVFDFWLRNEDRDASNILLQPSPKPNFYIHMIDHGNCYPRKSTLLEIINNPKRLKLSVVHNWCMSMLDDKEELTFYLNKIVNFNNDLVRELIYSIPDDWGISDEVKKEFYTDIIEAKQVLPKVVEMMKGHVNP</sequence>
<gene>
    <name evidence="2" type="ORF">D0466_13575</name>
</gene>
<proteinExistence type="predicted"/>
<evidence type="ECO:0000313" key="2">
    <source>
        <dbReference type="EMBL" id="RFU62968.1"/>
    </source>
</evidence>
<evidence type="ECO:0000259" key="1">
    <source>
        <dbReference type="Pfam" id="PF20613"/>
    </source>
</evidence>
<evidence type="ECO:0000313" key="3">
    <source>
        <dbReference type="Proteomes" id="UP000262939"/>
    </source>
</evidence>
<dbReference type="EMBL" id="QVTD01000008">
    <property type="protein sequence ID" value="RFU62968.1"/>
    <property type="molecule type" value="Genomic_DNA"/>
</dbReference>
<dbReference type="Proteomes" id="UP000262939">
    <property type="component" value="Unassembled WGS sequence"/>
</dbReference>
<reference evidence="2 3" key="1">
    <citation type="submission" date="2018-08" db="EMBL/GenBank/DDBJ databases">
        <title>Bacillus chawlae sp. nov., Bacillus glennii sp. nov., and Bacillus saganii sp. nov. Isolated from the Vehicle Assembly Building at Kennedy Space Center where the Viking Spacecraft were Assembled.</title>
        <authorList>
            <person name="Seuylemezian A."/>
            <person name="Vaishampayan P."/>
        </authorList>
    </citation>
    <scope>NUCLEOTIDE SEQUENCE [LARGE SCALE GENOMIC DNA]</scope>
    <source>
        <strain evidence="2 3">V44-8</strain>
    </source>
</reference>
<comment type="caution">
    <text evidence="2">The sequence shown here is derived from an EMBL/GenBank/DDBJ whole genome shotgun (WGS) entry which is preliminary data.</text>
</comment>
<protein>
    <recommendedName>
        <fullName evidence="1">HipA-like kinase domain-containing protein</fullName>
    </recommendedName>
</protein>
<accession>A0A372LB76</accession>
<organism evidence="2 3">
    <name type="scientific">Peribacillus glennii</name>
    <dbReference type="NCBI Taxonomy" id="2303991"/>
    <lineage>
        <taxon>Bacteria</taxon>
        <taxon>Bacillati</taxon>
        <taxon>Bacillota</taxon>
        <taxon>Bacilli</taxon>
        <taxon>Bacillales</taxon>
        <taxon>Bacillaceae</taxon>
        <taxon>Peribacillus</taxon>
    </lineage>
</organism>